<organism evidence="1 2">
    <name type="scientific">Methylobacterium marchantiae</name>
    <dbReference type="NCBI Taxonomy" id="600331"/>
    <lineage>
        <taxon>Bacteria</taxon>
        <taxon>Pseudomonadati</taxon>
        <taxon>Pseudomonadota</taxon>
        <taxon>Alphaproteobacteria</taxon>
        <taxon>Hyphomicrobiales</taxon>
        <taxon>Methylobacteriaceae</taxon>
        <taxon>Methylobacterium</taxon>
    </lineage>
</organism>
<protein>
    <recommendedName>
        <fullName evidence="3">Tetratricopeptide repeat protein</fullName>
    </recommendedName>
</protein>
<name>A0ABW3X0C4_9HYPH</name>
<gene>
    <name evidence="1" type="ORF">ACFQ4G_15905</name>
</gene>
<proteinExistence type="predicted"/>
<sequence>LFAQGDLSGALASFTAGLSIAEGLSRSDPGNAQWRRDLALSHGCVALIDAAQGRGDEALRKLALGRAITLRLIDGSPDNAVLPRDLVWFDARIAAVNR</sequence>
<dbReference type="EMBL" id="JBHTND010000022">
    <property type="protein sequence ID" value="MFD1303059.1"/>
    <property type="molecule type" value="Genomic_DNA"/>
</dbReference>
<evidence type="ECO:0008006" key="3">
    <source>
        <dbReference type="Google" id="ProtNLM"/>
    </source>
</evidence>
<comment type="caution">
    <text evidence="1">The sequence shown here is derived from an EMBL/GenBank/DDBJ whole genome shotgun (WGS) entry which is preliminary data.</text>
</comment>
<evidence type="ECO:0000313" key="1">
    <source>
        <dbReference type="EMBL" id="MFD1303059.1"/>
    </source>
</evidence>
<accession>A0ABW3X0C4</accession>
<reference evidence="2" key="1">
    <citation type="journal article" date="2019" name="Int. J. Syst. Evol. Microbiol.">
        <title>The Global Catalogue of Microorganisms (GCM) 10K type strain sequencing project: providing services to taxonomists for standard genome sequencing and annotation.</title>
        <authorList>
            <consortium name="The Broad Institute Genomics Platform"/>
            <consortium name="The Broad Institute Genome Sequencing Center for Infectious Disease"/>
            <person name="Wu L."/>
            <person name="Ma J."/>
        </authorList>
    </citation>
    <scope>NUCLEOTIDE SEQUENCE [LARGE SCALE GENOMIC DNA]</scope>
    <source>
        <strain evidence="2">CCUG 56108</strain>
    </source>
</reference>
<dbReference type="RefSeq" id="WP_379040564.1">
    <property type="nucleotide sequence ID" value="NZ_JBHTND010000022.1"/>
</dbReference>
<keyword evidence="2" id="KW-1185">Reference proteome</keyword>
<evidence type="ECO:0000313" key="2">
    <source>
        <dbReference type="Proteomes" id="UP001597176"/>
    </source>
</evidence>
<feature type="non-terminal residue" evidence="1">
    <location>
        <position position="1"/>
    </location>
</feature>
<dbReference type="Proteomes" id="UP001597176">
    <property type="component" value="Unassembled WGS sequence"/>
</dbReference>